<dbReference type="AlphaFoldDB" id="A0A9N9KJT5"/>
<dbReference type="EMBL" id="CAJVQA010062569">
    <property type="protein sequence ID" value="CAG8829646.1"/>
    <property type="molecule type" value="Genomic_DNA"/>
</dbReference>
<evidence type="ECO:0000313" key="2">
    <source>
        <dbReference type="EMBL" id="CAG8829646.1"/>
    </source>
</evidence>
<feature type="compositionally biased region" description="Basic and acidic residues" evidence="1">
    <location>
        <begin position="1"/>
        <end position="11"/>
    </location>
</feature>
<feature type="non-terminal residue" evidence="2">
    <location>
        <position position="41"/>
    </location>
</feature>
<name>A0A9N9KJT5_9GLOM</name>
<evidence type="ECO:0000256" key="1">
    <source>
        <dbReference type="SAM" id="MobiDB-lite"/>
    </source>
</evidence>
<reference evidence="2" key="1">
    <citation type="submission" date="2021-06" db="EMBL/GenBank/DDBJ databases">
        <authorList>
            <person name="Kallberg Y."/>
            <person name="Tangrot J."/>
            <person name="Rosling A."/>
        </authorList>
    </citation>
    <scope>NUCLEOTIDE SEQUENCE</scope>
    <source>
        <strain evidence="2">FL966</strain>
    </source>
</reference>
<feature type="region of interest" description="Disordered" evidence="1">
    <location>
        <begin position="1"/>
        <end position="41"/>
    </location>
</feature>
<accession>A0A9N9KJT5</accession>
<proteinExistence type="predicted"/>
<gene>
    <name evidence="2" type="ORF">CPELLU_LOCUS20518</name>
</gene>
<keyword evidence="3" id="KW-1185">Reference proteome</keyword>
<protein>
    <submittedName>
        <fullName evidence="2">6756_t:CDS:1</fullName>
    </submittedName>
</protein>
<dbReference type="OrthoDB" id="2418216at2759"/>
<evidence type="ECO:0000313" key="3">
    <source>
        <dbReference type="Proteomes" id="UP000789759"/>
    </source>
</evidence>
<comment type="caution">
    <text evidence="2">The sequence shown here is derived from an EMBL/GenBank/DDBJ whole genome shotgun (WGS) entry which is preliminary data.</text>
</comment>
<organism evidence="2 3">
    <name type="scientific">Cetraspora pellucida</name>
    <dbReference type="NCBI Taxonomy" id="1433469"/>
    <lineage>
        <taxon>Eukaryota</taxon>
        <taxon>Fungi</taxon>
        <taxon>Fungi incertae sedis</taxon>
        <taxon>Mucoromycota</taxon>
        <taxon>Glomeromycotina</taxon>
        <taxon>Glomeromycetes</taxon>
        <taxon>Diversisporales</taxon>
        <taxon>Gigasporaceae</taxon>
        <taxon>Cetraspora</taxon>
    </lineage>
</organism>
<sequence>QQSDNSIDKENVNPQLQNPRKCTKRLKSSHEAVKPKVKQQC</sequence>
<dbReference type="Proteomes" id="UP000789759">
    <property type="component" value="Unassembled WGS sequence"/>
</dbReference>